<dbReference type="GO" id="GO:0008641">
    <property type="term" value="F:ubiquitin-like modifier activating enzyme activity"/>
    <property type="evidence" value="ECO:0007669"/>
    <property type="project" value="InterPro"/>
</dbReference>
<organism evidence="1 2">
    <name type="scientific">Antricoccus suffuscus</name>
    <dbReference type="NCBI Taxonomy" id="1629062"/>
    <lineage>
        <taxon>Bacteria</taxon>
        <taxon>Bacillati</taxon>
        <taxon>Actinomycetota</taxon>
        <taxon>Actinomycetes</taxon>
        <taxon>Geodermatophilales</taxon>
        <taxon>Antricoccaceae</taxon>
        <taxon>Antricoccus</taxon>
    </lineage>
</organism>
<dbReference type="Gene3D" id="3.40.50.720">
    <property type="entry name" value="NAD(P)-binding Rossmann-like Domain"/>
    <property type="match status" value="1"/>
</dbReference>
<dbReference type="Proteomes" id="UP000237752">
    <property type="component" value="Unassembled WGS sequence"/>
</dbReference>
<sequence>MRAAASPYNSEGPREARPQLVDPRLAALPAVPWIPPVLRRVWRDVGILQIGIDGDRAIVLGGITPERYRLINSINGRRSSAQLIAQGPWLGLTADDIVAVLRQLHASGVLVDLGAVPAETDSGWHPENDRGLLPDLAARLLSPASGTPQQVAAARAHSQVLIHGGRRVGSVIAGALAAAGLGRINVVERAPVDASDVTGGGFGLDDVGADHSDALARLVKRVSDSASTARLSPLESPDLLILTETWPGPDERERSLQRSGTPYLCATVRERRAVIGPFVVPGESSCLQCQHLSRRDRDPQWPAIYGQLRMQPHRPEDAGESALALLAGSLASIQALQWFDGERLPETINTTLEIGLPDLVLTRRFWPRHPLCTCQRA</sequence>
<name>A0A2T0ZQC8_9ACTN</name>
<comment type="caution">
    <text evidence="1">The sequence shown here is derived from an EMBL/GenBank/DDBJ whole genome shotgun (WGS) entry which is preliminary data.</text>
</comment>
<gene>
    <name evidence="1" type="ORF">CLV47_1207</name>
</gene>
<protein>
    <submittedName>
        <fullName evidence="1">ThiF family protein</fullName>
    </submittedName>
</protein>
<evidence type="ECO:0000313" key="1">
    <source>
        <dbReference type="EMBL" id="PRZ38540.1"/>
    </source>
</evidence>
<evidence type="ECO:0000313" key="2">
    <source>
        <dbReference type="Proteomes" id="UP000237752"/>
    </source>
</evidence>
<dbReference type="EMBL" id="PVUE01000020">
    <property type="protein sequence ID" value="PRZ38540.1"/>
    <property type="molecule type" value="Genomic_DNA"/>
</dbReference>
<dbReference type="OrthoDB" id="4426339at2"/>
<accession>A0A2T0ZQC8</accession>
<dbReference type="RefSeq" id="WP_146135434.1">
    <property type="nucleotide sequence ID" value="NZ_PVUE01000020.1"/>
</dbReference>
<dbReference type="InterPro" id="IPR035985">
    <property type="entry name" value="Ubiquitin-activating_enz"/>
</dbReference>
<proteinExistence type="predicted"/>
<dbReference type="AlphaFoldDB" id="A0A2T0ZQC8"/>
<dbReference type="SUPFAM" id="SSF69572">
    <property type="entry name" value="Activating enzymes of the ubiquitin-like proteins"/>
    <property type="match status" value="1"/>
</dbReference>
<keyword evidence="2" id="KW-1185">Reference proteome</keyword>
<reference evidence="1 2" key="1">
    <citation type="submission" date="2018-03" db="EMBL/GenBank/DDBJ databases">
        <title>Genomic Encyclopedia of Archaeal and Bacterial Type Strains, Phase II (KMG-II): from individual species to whole genera.</title>
        <authorList>
            <person name="Goeker M."/>
        </authorList>
    </citation>
    <scope>NUCLEOTIDE SEQUENCE [LARGE SCALE GENOMIC DNA]</scope>
    <source>
        <strain evidence="1 2">DSM 100065</strain>
    </source>
</reference>